<dbReference type="CDD" id="cd04690">
    <property type="entry name" value="NUDIX_Hydrolase"/>
    <property type="match status" value="1"/>
</dbReference>
<dbReference type="AlphaFoldDB" id="A0AAP4FEH6"/>
<proteinExistence type="inferred from homology"/>
<comment type="caution">
    <text evidence="6">The sequence shown here is derived from an EMBL/GenBank/DDBJ whole genome shotgun (WGS) entry which is preliminary data.</text>
</comment>
<accession>A0AAP4FEH6</accession>
<evidence type="ECO:0000259" key="5">
    <source>
        <dbReference type="PROSITE" id="PS51462"/>
    </source>
</evidence>
<name>A0AAP4FEH6_9MICC</name>
<dbReference type="PROSITE" id="PS00893">
    <property type="entry name" value="NUDIX_BOX"/>
    <property type="match status" value="1"/>
</dbReference>
<dbReference type="PRINTS" id="PR00502">
    <property type="entry name" value="NUDIXFAMILY"/>
</dbReference>
<dbReference type="InterPro" id="IPR020084">
    <property type="entry name" value="NUDIX_hydrolase_CS"/>
</dbReference>
<dbReference type="InterPro" id="IPR015797">
    <property type="entry name" value="NUDIX_hydrolase-like_dom_sf"/>
</dbReference>
<gene>
    <name evidence="6" type="ORF">QP116_03580</name>
</gene>
<evidence type="ECO:0000256" key="3">
    <source>
        <dbReference type="ARBA" id="ARBA00022801"/>
    </source>
</evidence>
<reference evidence="6" key="1">
    <citation type="submission" date="2023-05" db="EMBL/GenBank/DDBJ databases">
        <title>Cataloging the Phylogenetic Diversity of Human Bladder Bacteria.</title>
        <authorList>
            <person name="Du J."/>
        </authorList>
    </citation>
    <scope>NUCLEOTIDE SEQUENCE</scope>
    <source>
        <strain evidence="6">UMB9978</strain>
    </source>
</reference>
<dbReference type="Pfam" id="PF00293">
    <property type="entry name" value="NUDIX"/>
    <property type="match status" value="1"/>
</dbReference>
<sequence>MTSKDTYMPGTPITVSAVRVLDPAGRILLVRKRGTSKWMQPGGKPEPGEQPLDAAVRELHEEIGLVLPQSRFTARGKWDGWAANEANTRLVAYLFDVDYDPTLDGSVRADAELAEIAWREPAEAIEDPHVAPLLREHVLPRVIGRGSE</sequence>
<evidence type="ECO:0000256" key="4">
    <source>
        <dbReference type="RuleBase" id="RU003476"/>
    </source>
</evidence>
<keyword evidence="3 4" id="KW-0378">Hydrolase</keyword>
<dbReference type="PROSITE" id="PS51462">
    <property type="entry name" value="NUDIX"/>
    <property type="match status" value="1"/>
</dbReference>
<dbReference type="InterPro" id="IPR020476">
    <property type="entry name" value="Nudix_hydrolase"/>
</dbReference>
<dbReference type="SUPFAM" id="SSF55811">
    <property type="entry name" value="Nudix"/>
    <property type="match status" value="1"/>
</dbReference>
<dbReference type="PANTHER" id="PTHR43046:SF2">
    <property type="entry name" value="8-OXO-DGTP DIPHOSPHATASE-RELATED"/>
    <property type="match status" value="1"/>
</dbReference>
<evidence type="ECO:0000256" key="1">
    <source>
        <dbReference type="ARBA" id="ARBA00001946"/>
    </source>
</evidence>
<dbReference type="Gene3D" id="3.90.79.10">
    <property type="entry name" value="Nucleoside Triphosphate Pyrophosphohydrolase"/>
    <property type="match status" value="1"/>
</dbReference>
<evidence type="ECO:0000313" key="7">
    <source>
        <dbReference type="Proteomes" id="UP001240483"/>
    </source>
</evidence>
<dbReference type="EMBL" id="JASODW010000003">
    <property type="protein sequence ID" value="MDK6274828.1"/>
    <property type="molecule type" value="Genomic_DNA"/>
</dbReference>
<feature type="domain" description="Nudix hydrolase" evidence="5">
    <location>
        <begin position="10"/>
        <end position="144"/>
    </location>
</feature>
<dbReference type="InterPro" id="IPR000086">
    <property type="entry name" value="NUDIX_hydrolase_dom"/>
</dbReference>
<organism evidence="6 7">
    <name type="scientific">Pseudoglutamicibacter cumminsii</name>
    <dbReference type="NCBI Taxonomy" id="156979"/>
    <lineage>
        <taxon>Bacteria</taxon>
        <taxon>Bacillati</taxon>
        <taxon>Actinomycetota</taxon>
        <taxon>Actinomycetes</taxon>
        <taxon>Micrococcales</taxon>
        <taxon>Micrococcaceae</taxon>
        <taxon>Pseudoglutamicibacter</taxon>
    </lineage>
</organism>
<evidence type="ECO:0000256" key="2">
    <source>
        <dbReference type="ARBA" id="ARBA00005582"/>
    </source>
</evidence>
<dbReference type="Proteomes" id="UP001240483">
    <property type="component" value="Unassembled WGS sequence"/>
</dbReference>
<dbReference type="GO" id="GO:0016787">
    <property type="term" value="F:hydrolase activity"/>
    <property type="evidence" value="ECO:0007669"/>
    <property type="project" value="UniProtKB-KW"/>
</dbReference>
<comment type="cofactor">
    <cofactor evidence="1">
        <name>Mg(2+)</name>
        <dbReference type="ChEBI" id="CHEBI:18420"/>
    </cofactor>
</comment>
<dbReference type="RefSeq" id="WP_285332767.1">
    <property type="nucleotide sequence ID" value="NZ_JASODW010000003.1"/>
</dbReference>
<dbReference type="PANTHER" id="PTHR43046">
    <property type="entry name" value="GDP-MANNOSE MANNOSYL HYDROLASE"/>
    <property type="match status" value="1"/>
</dbReference>
<comment type="similarity">
    <text evidence="2 4">Belongs to the Nudix hydrolase family.</text>
</comment>
<protein>
    <submittedName>
        <fullName evidence="6">NUDIX domain-containing protein</fullName>
    </submittedName>
</protein>
<evidence type="ECO:0000313" key="6">
    <source>
        <dbReference type="EMBL" id="MDK6274828.1"/>
    </source>
</evidence>